<reference evidence="1 2" key="2">
    <citation type="journal article" date="2022" name="Mol. Ecol. Resour.">
        <title>The genomes of chicory, endive, great burdock and yacon provide insights into Asteraceae paleo-polyploidization history and plant inulin production.</title>
        <authorList>
            <person name="Fan W."/>
            <person name="Wang S."/>
            <person name="Wang H."/>
            <person name="Wang A."/>
            <person name="Jiang F."/>
            <person name="Liu H."/>
            <person name="Zhao H."/>
            <person name="Xu D."/>
            <person name="Zhang Y."/>
        </authorList>
    </citation>
    <scope>NUCLEOTIDE SEQUENCE [LARGE SCALE GENOMIC DNA]</scope>
    <source>
        <strain evidence="2">cv. Punajuju</strain>
        <tissue evidence="1">Leaves</tissue>
    </source>
</reference>
<accession>A0ACB9AGP3</accession>
<name>A0ACB9AGP3_CICIN</name>
<protein>
    <submittedName>
        <fullName evidence="1">Uncharacterized protein</fullName>
    </submittedName>
</protein>
<evidence type="ECO:0000313" key="2">
    <source>
        <dbReference type="Proteomes" id="UP001055811"/>
    </source>
</evidence>
<reference evidence="2" key="1">
    <citation type="journal article" date="2022" name="Mol. Ecol. Resour.">
        <title>The genomes of chicory, endive, great burdock and yacon provide insights into Asteraceae palaeo-polyploidization history and plant inulin production.</title>
        <authorList>
            <person name="Fan W."/>
            <person name="Wang S."/>
            <person name="Wang H."/>
            <person name="Wang A."/>
            <person name="Jiang F."/>
            <person name="Liu H."/>
            <person name="Zhao H."/>
            <person name="Xu D."/>
            <person name="Zhang Y."/>
        </authorList>
    </citation>
    <scope>NUCLEOTIDE SEQUENCE [LARGE SCALE GENOMIC DNA]</scope>
    <source>
        <strain evidence="2">cv. Punajuju</strain>
    </source>
</reference>
<keyword evidence="2" id="KW-1185">Reference proteome</keyword>
<comment type="caution">
    <text evidence="1">The sequence shown here is derived from an EMBL/GenBank/DDBJ whole genome shotgun (WGS) entry which is preliminary data.</text>
</comment>
<evidence type="ECO:0000313" key="1">
    <source>
        <dbReference type="EMBL" id="KAI3709032.1"/>
    </source>
</evidence>
<sequence>MGRRKLEMKRIDDKNSRQVTFSKRRTGLIKKARELSVLCDVDVAVVVFSSPGKLYEYCSSGTDSVGHMLSRYQESSLEAEKRTIQEGAYQESGSNNPCPRFRTYKELLQLVRMIDEEGNEVSVSDMIELEHQLNHALMDTRSTKERKLTEETQQLKMKMQVESTKQTQQLATLPLFKD</sequence>
<dbReference type="Proteomes" id="UP001055811">
    <property type="component" value="Linkage Group LG07"/>
</dbReference>
<dbReference type="EMBL" id="CM042015">
    <property type="protein sequence ID" value="KAI3709032.1"/>
    <property type="molecule type" value="Genomic_DNA"/>
</dbReference>
<organism evidence="1 2">
    <name type="scientific">Cichorium intybus</name>
    <name type="common">Chicory</name>
    <dbReference type="NCBI Taxonomy" id="13427"/>
    <lineage>
        <taxon>Eukaryota</taxon>
        <taxon>Viridiplantae</taxon>
        <taxon>Streptophyta</taxon>
        <taxon>Embryophyta</taxon>
        <taxon>Tracheophyta</taxon>
        <taxon>Spermatophyta</taxon>
        <taxon>Magnoliopsida</taxon>
        <taxon>eudicotyledons</taxon>
        <taxon>Gunneridae</taxon>
        <taxon>Pentapetalae</taxon>
        <taxon>asterids</taxon>
        <taxon>campanulids</taxon>
        <taxon>Asterales</taxon>
        <taxon>Asteraceae</taxon>
        <taxon>Cichorioideae</taxon>
        <taxon>Cichorieae</taxon>
        <taxon>Cichoriinae</taxon>
        <taxon>Cichorium</taxon>
    </lineage>
</organism>
<proteinExistence type="predicted"/>
<gene>
    <name evidence="1" type="ORF">L2E82_38740</name>
</gene>